<dbReference type="PANTHER" id="PTHR10270:SF27">
    <property type="entry name" value="TRANSCRIPTION FACTOR SOX-4"/>
    <property type="match status" value="1"/>
</dbReference>
<dbReference type="Proteomes" id="UP001311232">
    <property type="component" value="Unassembled WGS sequence"/>
</dbReference>
<dbReference type="GO" id="GO:0030182">
    <property type="term" value="P:neuron differentiation"/>
    <property type="evidence" value="ECO:0007669"/>
    <property type="project" value="TreeGrafter"/>
</dbReference>
<feature type="region of interest" description="Disordered" evidence="5">
    <location>
        <begin position="29"/>
        <end position="58"/>
    </location>
</feature>
<dbReference type="InterPro" id="IPR036910">
    <property type="entry name" value="HMG_box_dom_sf"/>
</dbReference>
<dbReference type="SUPFAM" id="SSF47095">
    <property type="entry name" value="HMG-box"/>
    <property type="match status" value="1"/>
</dbReference>
<keyword evidence="8" id="KW-1185">Reference proteome</keyword>
<dbReference type="Pfam" id="PF00505">
    <property type="entry name" value="HMG_box"/>
    <property type="match status" value="1"/>
</dbReference>
<keyword evidence="3 4" id="KW-0539">Nucleus</keyword>
<feature type="compositionally biased region" description="Polar residues" evidence="5">
    <location>
        <begin position="196"/>
        <end position="212"/>
    </location>
</feature>
<dbReference type="AlphaFoldDB" id="A0AAV9SIQ7"/>
<dbReference type="PROSITE" id="PS50118">
    <property type="entry name" value="HMG_BOX_2"/>
    <property type="match status" value="1"/>
</dbReference>
<dbReference type="GO" id="GO:0005634">
    <property type="term" value="C:nucleus"/>
    <property type="evidence" value="ECO:0007669"/>
    <property type="project" value="UniProtKB-SubCell"/>
</dbReference>
<comment type="caution">
    <text evidence="7">The sequence shown here is derived from an EMBL/GenBank/DDBJ whole genome shotgun (WGS) entry which is preliminary data.</text>
</comment>
<dbReference type="FunFam" id="1.10.30.10:FF:000007">
    <property type="entry name" value="Transcription factor SOX"/>
    <property type="match status" value="1"/>
</dbReference>
<feature type="DNA-binding region" description="HMG box" evidence="4">
    <location>
        <begin position="68"/>
        <end position="136"/>
    </location>
</feature>
<sequence>MVQKMSHTESTAEALSFFTGDAGSDSGACMDLDPAASPLSPASSAASSTAGDKLGDNPAWCKTPSGHIKRPMNAFMVWSQIERRKIMEQSPDMHNAEISKRLGKRWKLLRDSDKIPFIREAERLRLKHMADYPDYKYRPRKKVKSSASKSGSSDRGEKVTGSSNHTSTKTSSSARKNGSKSPSSSSSNSNKPQKSLFGSSSNTKASLFASEQPSDHHHNSLYKSKSVCSAAKQIPDAKKPKRVYVFGSSAGSLSVSPTSSVVVPASPTLSSSAESSDPLSLYEDAASGREEGADSPGSSSGFGGPSERRDGHSYNSSRRASSPTPSGSHSSVSSSSSSSSSSEDEEFEDDLLDVNPSPSFDSMSLGSFGSSVLDRDWDLNGESVCGGSHFEFPDYCTPEVSEMISGDWLESTISNLVFTLSCWGPDSSDSPSPSARQGLTWGEGQLQQQSAKGPPASLTSLPVCLSQLDQSWKEQNKLAAKIRGLVQPQPRDGIGALLEGFERDKGGTPQHRAWCPSQTFSTDARERAHIEPAQVEF</sequence>
<dbReference type="InterPro" id="IPR050140">
    <property type="entry name" value="SRY-related_HMG-box_TF-like"/>
</dbReference>
<dbReference type="GO" id="GO:0000122">
    <property type="term" value="P:negative regulation of transcription by RNA polymerase II"/>
    <property type="evidence" value="ECO:0007669"/>
    <property type="project" value="TreeGrafter"/>
</dbReference>
<dbReference type="Gene3D" id="1.10.30.10">
    <property type="entry name" value="High mobility group box domain"/>
    <property type="match status" value="1"/>
</dbReference>
<dbReference type="CDD" id="cd22029">
    <property type="entry name" value="HMG-box_SoxC"/>
    <property type="match status" value="1"/>
</dbReference>
<dbReference type="EMBL" id="JAHHUM010000324">
    <property type="protein sequence ID" value="KAK5620983.1"/>
    <property type="molecule type" value="Genomic_DNA"/>
</dbReference>
<dbReference type="GO" id="GO:0001228">
    <property type="term" value="F:DNA-binding transcription activator activity, RNA polymerase II-specific"/>
    <property type="evidence" value="ECO:0007669"/>
    <property type="project" value="TreeGrafter"/>
</dbReference>
<gene>
    <name evidence="7" type="ORF">CRENBAI_015944</name>
</gene>
<evidence type="ECO:0000256" key="4">
    <source>
        <dbReference type="PROSITE-ProRule" id="PRU00267"/>
    </source>
</evidence>
<feature type="compositionally biased region" description="Low complexity" evidence="5">
    <location>
        <begin position="247"/>
        <end position="281"/>
    </location>
</feature>
<feature type="compositionally biased region" description="Low complexity" evidence="5">
    <location>
        <begin position="321"/>
        <end position="341"/>
    </location>
</feature>
<protein>
    <recommendedName>
        <fullName evidence="6">HMG box domain-containing protein</fullName>
    </recommendedName>
</protein>
<dbReference type="GO" id="GO:0007420">
    <property type="term" value="P:brain development"/>
    <property type="evidence" value="ECO:0007669"/>
    <property type="project" value="TreeGrafter"/>
</dbReference>
<evidence type="ECO:0000259" key="6">
    <source>
        <dbReference type="PROSITE" id="PS50118"/>
    </source>
</evidence>
<organism evidence="7 8">
    <name type="scientific">Crenichthys baileyi</name>
    <name type="common">White River springfish</name>
    <dbReference type="NCBI Taxonomy" id="28760"/>
    <lineage>
        <taxon>Eukaryota</taxon>
        <taxon>Metazoa</taxon>
        <taxon>Chordata</taxon>
        <taxon>Craniata</taxon>
        <taxon>Vertebrata</taxon>
        <taxon>Euteleostomi</taxon>
        <taxon>Actinopterygii</taxon>
        <taxon>Neopterygii</taxon>
        <taxon>Teleostei</taxon>
        <taxon>Neoteleostei</taxon>
        <taxon>Acanthomorphata</taxon>
        <taxon>Ovalentaria</taxon>
        <taxon>Atherinomorphae</taxon>
        <taxon>Cyprinodontiformes</taxon>
        <taxon>Goodeidae</taxon>
        <taxon>Crenichthys</taxon>
    </lineage>
</organism>
<name>A0AAV9SIQ7_9TELE</name>
<accession>A0AAV9SIQ7</accession>
<evidence type="ECO:0000313" key="8">
    <source>
        <dbReference type="Proteomes" id="UP001311232"/>
    </source>
</evidence>
<evidence type="ECO:0000313" key="7">
    <source>
        <dbReference type="EMBL" id="KAK5620983.1"/>
    </source>
</evidence>
<keyword evidence="2 4" id="KW-0238">DNA-binding</keyword>
<feature type="region of interest" description="Disordered" evidence="5">
    <location>
        <begin position="427"/>
        <end position="455"/>
    </location>
</feature>
<comment type="subcellular location">
    <subcellularLocation>
        <location evidence="1">Nucleus</location>
    </subcellularLocation>
</comment>
<dbReference type="PANTHER" id="PTHR10270">
    <property type="entry name" value="SOX TRANSCRIPTION FACTOR"/>
    <property type="match status" value="1"/>
</dbReference>
<dbReference type="GO" id="GO:0048593">
    <property type="term" value="P:camera-type eye morphogenesis"/>
    <property type="evidence" value="ECO:0007669"/>
    <property type="project" value="TreeGrafter"/>
</dbReference>
<feature type="compositionally biased region" description="Low complexity" evidence="5">
    <location>
        <begin position="34"/>
        <end position="50"/>
    </location>
</feature>
<dbReference type="SMART" id="SM00398">
    <property type="entry name" value="HMG"/>
    <property type="match status" value="1"/>
</dbReference>
<evidence type="ECO:0000256" key="1">
    <source>
        <dbReference type="ARBA" id="ARBA00004123"/>
    </source>
</evidence>
<evidence type="ECO:0000256" key="2">
    <source>
        <dbReference type="ARBA" id="ARBA00023125"/>
    </source>
</evidence>
<feature type="domain" description="HMG box" evidence="6">
    <location>
        <begin position="68"/>
        <end position="136"/>
    </location>
</feature>
<dbReference type="InterPro" id="IPR009071">
    <property type="entry name" value="HMG_box_dom"/>
</dbReference>
<feature type="compositionally biased region" description="Low complexity" evidence="5">
    <location>
        <begin position="160"/>
        <end position="195"/>
    </location>
</feature>
<feature type="region of interest" description="Disordered" evidence="5">
    <location>
        <begin position="137"/>
        <end position="360"/>
    </location>
</feature>
<dbReference type="GO" id="GO:0000978">
    <property type="term" value="F:RNA polymerase II cis-regulatory region sequence-specific DNA binding"/>
    <property type="evidence" value="ECO:0007669"/>
    <property type="project" value="TreeGrafter"/>
</dbReference>
<feature type="compositionally biased region" description="Acidic residues" evidence="5">
    <location>
        <begin position="342"/>
        <end position="352"/>
    </location>
</feature>
<proteinExistence type="predicted"/>
<reference evidence="7 8" key="1">
    <citation type="submission" date="2021-06" db="EMBL/GenBank/DDBJ databases">
        <authorList>
            <person name="Palmer J.M."/>
        </authorList>
    </citation>
    <scope>NUCLEOTIDE SEQUENCE [LARGE SCALE GENOMIC DNA]</scope>
    <source>
        <strain evidence="7 8">MEX-2019</strain>
        <tissue evidence="7">Muscle</tissue>
    </source>
</reference>
<evidence type="ECO:0000256" key="3">
    <source>
        <dbReference type="ARBA" id="ARBA00023242"/>
    </source>
</evidence>
<evidence type="ECO:0000256" key="5">
    <source>
        <dbReference type="SAM" id="MobiDB-lite"/>
    </source>
</evidence>